<evidence type="ECO:0000259" key="3">
    <source>
        <dbReference type="Pfam" id="PF08800"/>
    </source>
</evidence>
<dbReference type="PANTHER" id="PTHR34985:SF1">
    <property type="entry name" value="SLR0554 PROTEIN"/>
    <property type="match status" value="1"/>
</dbReference>
<feature type="domain" description="BT4734-like N-terminal" evidence="3">
    <location>
        <begin position="57"/>
        <end position="182"/>
    </location>
</feature>
<proteinExistence type="predicted"/>
<dbReference type="PANTHER" id="PTHR34985">
    <property type="entry name" value="SLR0554 PROTEIN"/>
    <property type="match status" value="1"/>
</dbReference>
<feature type="compositionally biased region" description="Basic and acidic residues" evidence="1">
    <location>
        <begin position="300"/>
        <end position="327"/>
    </location>
</feature>
<feature type="domain" description="Virulence-associated protein E-like" evidence="2">
    <location>
        <begin position="441"/>
        <end position="631"/>
    </location>
</feature>
<organism evidence="4 5">
    <name type="scientific">Xylanibacter caecicola</name>
    <dbReference type="NCBI Taxonomy" id="2736294"/>
    <lineage>
        <taxon>Bacteria</taxon>
        <taxon>Pseudomonadati</taxon>
        <taxon>Bacteroidota</taxon>
        <taxon>Bacteroidia</taxon>
        <taxon>Bacteroidales</taxon>
        <taxon>Prevotellaceae</taxon>
        <taxon>Xylanibacter</taxon>
    </lineage>
</organism>
<evidence type="ECO:0000256" key="1">
    <source>
        <dbReference type="SAM" id="MobiDB-lite"/>
    </source>
</evidence>
<dbReference type="InterPro" id="IPR014907">
    <property type="entry name" value="BT4734-like_N"/>
</dbReference>
<dbReference type="EMBL" id="JABKKJ010000002">
    <property type="protein sequence ID" value="NPE24391.1"/>
    <property type="molecule type" value="Genomic_DNA"/>
</dbReference>
<gene>
    <name evidence="4" type="ORF">HPS54_02450</name>
</gene>
<dbReference type="Proteomes" id="UP000820977">
    <property type="component" value="Unassembled WGS sequence"/>
</dbReference>
<dbReference type="InterPro" id="IPR007936">
    <property type="entry name" value="VapE-like_dom"/>
</dbReference>
<dbReference type="RefSeq" id="WP_172343886.1">
    <property type="nucleotide sequence ID" value="NZ_CASYYZ010000012.1"/>
</dbReference>
<accession>A0ABX2AYU5</accession>
<dbReference type="Pfam" id="PF05272">
    <property type="entry name" value="VapE-like_dom"/>
    <property type="match status" value="1"/>
</dbReference>
<protein>
    <submittedName>
        <fullName evidence="4">DUF3874 domain-containing protein</fullName>
    </submittedName>
</protein>
<evidence type="ECO:0000313" key="4">
    <source>
        <dbReference type="EMBL" id="NPE24391.1"/>
    </source>
</evidence>
<sequence>MKQPSTLKTSFFNGTFDKSPRDITLAQVFDTITGTMLKNDTEKYRALKAIGQTDAGIKQRMAAITPAVTCAGGHGAKKITGYTGIGMCDFDHVASPAACMELLRADKHTLLAYTTLSGNGIRVLFRYAVDGTPLPDITPKTYERAFHTGNEYFAALLGTDYDDKCKNPNRLSVICHDPGAWFNPDAEPVACMSRVEPPTDAVAHRGSVAPAHPLSIDDAAARAEKILASEGVIYAEGNRNCYIMRTGYMLNKMGIHADEARRWATARFADYGTKDVENIMRSCYTHTSEHGTWRQRPSPSHREPRTLRDVRSQHGEKTCRRKTSAKEKEDFIRKQALIRYNTVTRRIEIKWHGENNFRNITDRDENTLWLMMDDNGFATSPKEIHNIIASNHTTSVNPFALYFDALEPWDGKTDHIARLAEHVHVTDGTAGGNKKEVQQRFTQMFRMWITGMVASLLSDKVINHEILALIGEQGIYKSTFFEMLLPPELRIYFNERGNSNMTDKDSILAISQYAMICFSEIDCMSRKELSVLKALTTMQSTNERAPYDRYPEERKHIASFCATGNNREFLNDDTGNRRWMVFEVKAIDNPRDMDYNHKGIYAQALHLWKTGFRYWLTDEDNRELEKQNSNFVTPDIACDLITKYYRLPQPGETAELVSTGEVLERITCNYRGKISSTRIGMAMKRLGVERIKRRNGNVYKLISRTPEEYNRKRYADIPEPVSDDMPF</sequence>
<reference evidence="4 5" key="1">
    <citation type="submission" date="2020-05" db="EMBL/GenBank/DDBJ databases">
        <title>Distinct polysaccharide utilization as determinants for interspecies competition between intestinal Prevotella spp.</title>
        <authorList>
            <person name="Galvez E.J.C."/>
            <person name="Iljazovic A."/>
            <person name="Strowig T."/>
        </authorList>
    </citation>
    <scope>NUCLEOTIDE SEQUENCE [LARGE SCALE GENOMIC DNA]</scope>
    <source>
        <strain evidence="4 5">PCHR</strain>
    </source>
</reference>
<keyword evidence="5" id="KW-1185">Reference proteome</keyword>
<name>A0ABX2AYU5_9BACT</name>
<dbReference type="Pfam" id="PF08800">
    <property type="entry name" value="BT4734-like_N"/>
    <property type="match status" value="1"/>
</dbReference>
<evidence type="ECO:0000259" key="2">
    <source>
        <dbReference type="Pfam" id="PF05272"/>
    </source>
</evidence>
<comment type="caution">
    <text evidence="4">The sequence shown here is derived from an EMBL/GenBank/DDBJ whole genome shotgun (WGS) entry which is preliminary data.</text>
</comment>
<evidence type="ECO:0000313" key="5">
    <source>
        <dbReference type="Proteomes" id="UP000820977"/>
    </source>
</evidence>
<feature type="region of interest" description="Disordered" evidence="1">
    <location>
        <begin position="287"/>
        <end position="327"/>
    </location>
</feature>